<dbReference type="InterPro" id="IPR004360">
    <property type="entry name" value="Glyas_Fos-R_dOase_dom"/>
</dbReference>
<proteinExistence type="predicted"/>
<feature type="domain" description="VOC" evidence="1">
    <location>
        <begin position="1"/>
        <end position="117"/>
    </location>
</feature>
<accession>A0A919B6F7</accession>
<dbReference type="Proteomes" id="UP000638313">
    <property type="component" value="Unassembled WGS sequence"/>
</dbReference>
<name>A0A919B6F7_9ACTN</name>
<dbReference type="EMBL" id="BNBD01000008">
    <property type="protein sequence ID" value="GHF55464.1"/>
    <property type="molecule type" value="Genomic_DNA"/>
</dbReference>
<dbReference type="InterPro" id="IPR029068">
    <property type="entry name" value="Glyas_Bleomycin-R_OHBP_Dase"/>
</dbReference>
<keyword evidence="3" id="KW-1185">Reference proteome</keyword>
<sequence length="129" mass="14244">MSVRDTAASIAFYKKLGFDVDSSAARPGDDIHMLLYRGEFCGMLYSNDDLRNWLPILADEPIGMAGMLYLGVDDFEGVHARVTEHTQIIKGPLTDHTGQRVFYFRDIDGYVIGVNDNAALAASDFGTYA</sequence>
<dbReference type="AlphaFoldDB" id="A0A919B6F7"/>
<dbReference type="Pfam" id="PF00903">
    <property type="entry name" value="Glyoxalase"/>
    <property type="match status" value="1"/>
</dbReference>
<comment type="caution">
    <text evidence="2">The sequence shown here is derived from an EMBL/GenBank/DDBJ whole genome shotgun (WGS) entry which is preliminary data.</text>
</comment>
<organism evidence="2 3">
    <name type="scientific">Streptomyces mashuensis</name>
    <dbReference type="NCBI Taxonomy" id="33904"/>
    <lineage>
        <taxon>Bacteria</taxon>
        <taxon>Bacillati</taxon>
        <taxon>Actinomycetota</taxon>
        <taxon>Actinomycetes</taxon>
        <taxon>Kitasatosporales</taxon>
        <taxon>Streptomycetaceae</taxon>
        <taxon>Streptomyces</taxon>
    </lineage>
</organism>
<protein>
    <recommendedName>
        <fullName evidence="1">VOC domain-containing protein</fullName>
    </recommendedName>
</protein>
<evidence type="ECO:0000313" key="2">
    <source>
        <dbReference type="EMBL" id="GHF55464.1"/>
    </source>
</evidence>
<reference evidence="2" key="1">
    <citation type="journal article" date="2014" name="Int. J. Syst. Evol. Microbiol.">
        <title>Complete genome sequence of Corynebacterium casei LMG S-19264T (=DSM 44701T), isolated from a smear-ripened cheese.</title>
        <authorList>
            <consortium name="US DOE Joint Genome Institute (JGI-PGF)"/>
            <person name="Walter F."/>
            <person name="Albersmeier A."/>
            <person name="Kalinowski J."/>
            <person name="Ruckert C."/>
        </authorList>
    </citation>
    <scope>NUCLEOTIDE SEQUENCE</scope>
    <source>
        <strain evidence="2">JCM 4059</strain>
    </source>
</reference>
<dbReference type="Gene3D" id="3.10.180.10">
    <property type="entry name" value="2,3-Dihydroxybiphenyl 1,2-Dioxygenase, domain 1"/>
    <property type="match status" value="1"/>
</dbReference>
<dbReference type="SUPFAM" id="SSF54593">
    <property type="entry name" value="Glyoxalase/Bleomycin resistance protein/Dihydroxybiphenyl dioxygenase"/>
    <property type="match status" value="1"/>
</dbReference>
<evidence type="ECO:0000313" key="3">
    <source>
        <dbReference type="Proteomes" id="UP000638313"/>
    </source>
</evidence>
<evidence type="ECO:0000259" key="1">
    <source>
        <dbReference type="PROSITE" id="PS51819"/>
    </source>
</evidence>
<gene>
    <name evidence="2" type="ORF">GCM10010218_41230</name>
</gene>
<dbReference type="PROSITE" id="PS51819">
    <property type="entry name" value="VOC"/>
    <property type="match status" value="1"/>
</dbReference>
<reference evidence="2" key="2">
    <citation type="submission" date="2020-09" db="EMBL/GenBank/DDBJ databases">
        <authorList>
            <person name="Sun Q."/>
            <person name="Ohkuma M."/>
        </authorList>
    </citation>
    <scope>NUCLEOTIDE SEQUENCE</scope>
    <source>
        <strain evidence="2">JCM 4059</strain>
    </source>
</reference>
<dbReference type="InterPro" id="IPR037523">
    <property type="entry name" value="VOC_core"/>
</dbReference>